<name>A0A5C7FH99_9BACT</name>
<evidence type="ECO:0000256" key="1">
    <source>
        <dbReference type="ARBA" id="ARBA00004442"/>
    </source>
</evidence>
<dbReference type="OrthoDB" id="5694214at2"/>
<dbReference type="InterPro" id="IPR012944">
    <property type="entry name" value="SusD_RagB_dom"/>
</dbReference>
<feature type="domain" description="RagB/SusD" evidence="6">
    <location>
        <begin position="334"/>
        <end position="536"/>
    </location>
</feature>
<dbReference type="InterPro" id="IPR011990">
    <property type="entry name" value="TPR-like_helical_dom_sf"/>
</dbReference>
<sequence length="536" mass="60700">MNTLMYRARTQGLLVLSLALVISLSSCESFLEEQPSTLIDSDYIYTTEEGLKSGVVSLYKFNRDRYDQSTEDFMGATLMSSRSDLAFSRTGYTGLMGRYQRGVSPVDQGANFVSSLFWKHFYNITNKATEIINAAEAIEDIDEDARNTILAEARFFRANSYFYLYRMFNNIYVTTETVTVDNAFDVVNDKSSEEEIFALLNSDLDFAVEHLEWTGVFGRVTKGTAKHLKAKVAMWEGDWEEAKSQALDVIESPDSPHSLVSSTAAVFDGDRNHSEALFVIQAQDDLLGGGNNTMLNANYVTQYFQIAGIEANAEQGGRGFSRILPNLYLQGLLADDPNDTRDDNTYFRLKYYYTSGDRIGEQVDDYAPITDLDNPSPTFARYYQRQHPSCIKFAQEDDNPNSYLNRSNIMVYRLAETYLIAAEAIMRSSGDPLPYINAVRERANAAPLTVVDEQAILDERARELAFEGQRWFTLKRMGQEVIDRQITSFAGDGEFFPDNLGEKDPRTNWRSHYINWPIAQIDLDLLGPGYPQNDGY</sequence>
<dbReference type="Proteomes" id="UP000321907">
    <property type="component" value="Unassembled WGS sequence"/>
</dbReference>
<keyword evidence="5" id="KW-0998">Cell outer membrane</keyword>
<dbReference type="RefSeq" id="WP_147930399.1">
    <property type="nucleotide sequence ID" value="NZ_VOXD01000011.1"/>
</dbReference>
<dbReference type="SUPFAM" id="SSF48452">
    <property type="entry name" value="TPR-like"/>
    <property type="match status" value="1"/>
</dbReference>
<keyword evidence="4" id="KW-0472">Membrane</keyword>
<evidence type="ECO:0000256" key="2">
    <source>
        <dbReference type="ARBA" id="ARBA00006275"/>
    </source>
</evidence>
<comment type="similarity">
    <text evidence="2">Belongs to the SusD family.</text>
</comment>
<comment type="subcellular location">
    <subcellularLocation>
        <location evidence="1">Cell outer membrane</location>
    </subcellularLocation>
</comment>
<dbReference type="AlphaFoldDB" id="A0A5C7FH99"/>
<gene>
    <name evidence="7" type="ORF">FUA23_08965</name>
</gene>
<evidence type="ECO:0000259" key="6">
    <source>
        <dbReference type="Pfam" id="PF07980"/>
    </source>
</evidence>
<evidence type="ECO:0000256" key="4">
    <source>
        <dbReference type="ARBA" id="ARBA00023136"/>
    </source>
</evidence>
<dbReference type="Gene3D" id="1.25.40.390">
    <property type="match status" value="1"/>
</dbReference>
<organism evidence="7 8">
    <name type="scientific">Neolewinella aurantiaca</name>
    <dbReference type="NCBI Taxonomy" id="2602767"/>
    <lineage>
        <taxon>Bacteria</taxon>
        <taxon>Pseudomonadati</taxon>
        <taxon>Bacteroidota</taxon>
        <taxon>Saprospiria</taxon>
        <taxon>Saprospirales</taxon>
        <taxon>Lewinellaceae</taxon>
        <taxon>Neolewinella</taxon>
    </lineage>
</organism>
<proteinExistence type="inferred from homology"/>
<dbReference type="EMBL" id="VOXD01000011">
    <property type="protein sequence ID" value="TXF89806.1"/>
    <property type="molecule type" value="Genomic_DNA"/>
</dbReference>
<dbReference type="PROSITE" id="PS51257">
    <property type="entry name" value="PROKAR_LIPOPROTEIN"/>
    <property type="match status" value="1"/>
</dbReference>
<reference evidence="7 8" key="1">
    <citation type="submission" date="2019-08" db="EMBL/GenBank/DDBJ databases">
        <title>Lewinella sp. strain SSH13 Genome sequencing and assembly.</title>
        <authorList>
            <person name="Kim I."/>
        </authorList>
    </citation>
    <scope>NUCLEOTIDE SEQUENCE [LARGE SCALE GENOMIC DNA]</scope>
    <source>
        <strain evidence="7 8">SSH13</strain>
    </source>
</reference>
<evidence type="ECO:0000256" key="5">
    <source>
        <dbReference type="ARBA" id="ARBA00023237"/>
    </source>
</evidence>
<protein>
    <submittedName>
        <fullName evidence="7">RagB/SusD family nutrient uptake outer membrane protein</fullName>
    </submittedName>
</protein>
<evidence type="ECO:0000313" key="8">
    <source>
        <dbReference type="Proteomes" id="UP000321907"/>
    </source>
</evidence>
<evidence type="ECO:0000313" key="7">
    <source>
        <dbReference type="EMBL" id="TXF89806.1"/>
    </source>
</evidence>
<keyword evidence="8" id="KW-1185">Reference proteome</keyword>
<dbReference type="GO" id="GO:0009279">
    <property type="term" value="C:cell outer membrane"/>
    <property type="evidence" value="ECO:0007669"/>
    <property type="project" value="UniProtKB-SubCell"/>
</dbReference>
<keyword evidence="3" id="KW-0732">Signal</keyword>
<comment type="caution">
    <text evidence="7">The sequence shown here is derived from an EMBL/GenBank/DDBJ whole genome shotgun (WGS) entry which is preliminary data.</text>
</comment>
<dbReference type="Pfam" id="PF07980">
    <property type="entry name" value="SusD_RagB"/>
    <property type="match status" value="1"/>
</dbReference>
<evidence type="ECO:0000256" key="3">
    <source>
        <dbReference type="ARBA" id="ARBA00022729"/>
    </source>
</evidence>
<accession>A0A5C7FH99</accession>